<dbReference type="Proteomes" id="UP000251891">
    <property type="component" value="Unassembled WGS sequence"/>
</dbReference>
<evidence type="ECO:0000313" key="3">
    <source>
        <dbReference type="EMBL" id="RAY11624.1"/>
    </source>
</evidence>
<feature type="transmembrane region" description="Helical" evidence="2">
    <location>
        <begin position="12"/>
        <end position="30"/>
    </location>
</feature>
<protein>
    <submittedName>
        <fullName evidence="3">Uncharacterized protein</fullName>
    </submittedName>
</protein>
<keyword evidence="2" id="KW-0812">Transmembrane</keyword>
<keyword evidence="4" id="KW-1185">Reference proteome</keyword>
<evidence type="ECO:0000256" key="2">
    <source>
        <dbReference type="SAM" id="Phobius"/>
    </source>
</evidence>
<keyword evidence="2" id="KW-1133">Transmembrane helix</keyword>
<proteinExistence type="predicted"/>
<comment type="caution">
    <text evidence="3">The sequence shown here is derived from an EMBL/GenBank/DDBJ whole genome shotgun (WGS) entry which is preliminary data.</text>
</comment>
<feature type="region of interest" description="Disordered" evidence="1">
    <location>
        <begin position="57"/>
        <end position="78"/>
    </location>
</feature>
<name>A0A365GXQ6_9ACTN</name>
<feature type="compositionally biased region" description="Pro residues" evidence="1">
    <location>
        <begin position="62"/>
        <end position="72"/>
    </location>
</feature>
<reference evidence="3 4" key="1">
    <citation type="submission" date="2018-06" db="EMBL/GenBank/DDBJ databases">
        <title>Actinomadura craniellae sp. nov. isolated from marine sponge Craniella sp.</title>
        <authorList>
            <person name="Li L."/>
            <person name="Xu Q.H."/>
            <person name="Lin H.W."/>
            <person name="Lu Y.H."/>
        </authorList>
    </citation>
    <scope>NUCLEOTIDE SEQUENCE [LARGE SCALE GENOMIC DNA]</scope>
    <source>
        <strain evidence="3 4">LHW63021</strain>
    </source>
</reference>
<dbReference type="AlphaFoldDB" id="A0A365GXQ6"/>
<organism evidence="3 4">
    <name type="scientific">Actinomadura craniellae</name>
    <dbReference type="NCBI Taxonomy" id="2231787"/>
    <lineage>
        <taxon>Bacteria</taxon>
        <taxon>Bacillati</taxon>
        <taxon>Actinomycetota</taxon>
        <taxon>Actinomycetes</taxon>
        <taxon>Streptosporangiales</taxon>
        <taxon>Thermomonosporaceae</taxon>
        <taxon>Actinomadura</taxon>
    </lineage>
</organism>
<sequence length="512" mass="56166">MNAQGSRGEGAAGYLAVILLFSAVLGGISVSPVGDDVGDGIESAICRVLRAGDLAAADECDPPPTAQPPANPVIPKDPNEPSGPCLAYIHSEYLENTLAGRFRYFDVMTDGGSQLTMRRYVQGGGKPDIWEVWDGAWMNADIGTPTLKSKIPAGFWIGPMAGNTEIYRFDNEKDARDFYNRMREYRIGNWAKNAFRTNPLTGWIPWAGGHLPWVGDDIEEWVGNKEPDLPPAQEFYEAGIWNGFWNDVPVGPLSIVGKNFGWTTGGSWKDNQTGQTTYFFSASQQLMESVTLDSKPARSYASRKWGKNWSPEAAQEAIKKIEKELTTKGGTPVTLPPAVRRAIELDGEVGVGLRGTYGRWYGLVVDKDGKAVGLTQIDQVQGSWHLRAGANIGPGSAWIQDSQWAAKWRTNKNLDLNNPQDRVAYDAFVRQLSNGPAGPVAGALVLDEYFNNGGGTMSKVTYDSDVRTTHPNVDFGVGFFEYENETVTDNGVKGEYFDPDKGWVKWERCGLN</sequence>
<accession>A0A365GXQ6</accession>
<evidence type="ECO:0000313" key="4">
    <source>
        <dbReference type="Proteomes" id="UP000251891"/>
    </source>
</evidence>
<keyword evidence="2" id="KW-0472">Membrane</keyword>
<evidence type="ECO:0000256" key="1">
    <source>
        <dbReference type="SAM" id="MobiDB-lite"/>
    </source>
</evidence>
<gene>
    <name evidence="3" type="ORF">DPM19_28765</name>
</gene>
<dbReference type="EMBL" id="QLYX01000017">
    <property type="protein sequence ID" value="RAY11624.1"/>
    <property type="molecule type" value="Genomic_DNA"/>
</dbReference>